<accession>A0A923IYD1</accession>
<protein>
    <submittedName>
        <fullName evidence="2">Uncharacterized protein</fullName>
    </submittedName>
</protein>
<reference evidence="2" key="1">
    <citation type="submission" date="2020-08" db="EMBL/GenBank/DDBJ databases">
        <title>Sequencing the genomes of 1000 actinobacteria strains.</title>
        <authorList>
            <person name="Klenk H.-P."/>
        </authorList>
    </citation>
    <scope>NUCLEOTIDE SEQUENCE</scope>
    <source>
        <strain evidence="2">DSM 10695</strain>
    </source>
</reference>
<feature type="transmembrane region" description="Helical" evidence="1">
    <location>
        <begin position="41"/>
        <end position="64"/>
    </location>
</feature>
<keyword evidence="1" id="KW-1133">Transmembrane helix</keyword>
<gene>
    <name evidence="2" type="ORF">HD592_000801</name>
</gene>
<evidence type="ECO:0000256" key="1">
    <source>
        <dbReference type="SAM" id="Phobius"/>
    </source>
</evidence>
<dbReference type="Proteomes" id="UP000617426">
    <property type="component" value="Unassembled WGS sequence"/>
</dbReference>
<keyword evidence="3" id="KW-1185">Reference proteome</keyword>
<proteinExistence type="predicted"/>
<name>A0A923IYD1_9ACTO</name>
<keyword evidence="1" id="KW-0812">Transmembrane</keyword>
<dbReference type="RefSeq" id="WP_184452069.1">
    <property type="nucleotide sequence ID" value="NZ_JACHMK010000001.1"/>
</dbReference>
<evidence type="ECO:0000313" key="3">
    <source>
        <dbReference type="Proteomes" id="UP000617426"/>
    </source>
</evidence>
<dbReference type="AlphaFoldDB" id="A0A923IYD1"/>
<evidence type="ECO:0000313" key="2">
    <source>
        <dbReference type="EMBL" id="MBB6334236.1"/>
    </source>
</evidence>
<keyword evidence="1" id="KW-0472">Membrane</keyword>
<comment type="caution">
    <text evidence="2">The sequence shown here is derived from an EMBL/GenBank/DDBJ whole genome shotgun (WGS) entry which is preliminary data.</text>
</comment>
<dbReference type="EMBL" id="JACHMK010000001">
    <property type="protein sequence ID" value="MBB6334236.1"/>
    <property type="molecule type" value="Genomic_DNA"/>
</dbReference>
<organism evidence="2 3">
    <name type="scientific">Schaalia hyovaginalis</name>
    <dbReference type="NCBI Taxonomy" id="29316"/>
    <lineage>
        <taxon>Bacteria</taxon>
        <taxon>Bacillati</taxon>
        <taxon>Actinomycetota</taxon>
        <taxon>Actinomycetes</taxon>
        <taxon>Actinomycetales</taxon>
        <taxon>Actinomycetaceae</taxon>
        <taxon>Schaalia</taxon>
    </lineage>
</organism>
<sequence>MPTAMLARAETKLYEGLIATGEGVLRWSAFADEHRNAESRVAWFAIVIPLVVLAGLGIFAYLTVQCWNRGYSGFTGQWSMTQGWTSATIKFGCA</sequence>